<dbReference type="RefSeq" id="WP_055243615.1">
    <property type="nucleotide sequence ID" value="NZ_CZBE01000001.1"/>
</dbReference>
<evidence type="ECO:0000259" key="1">
    <source>
        <dbReference type="Pfam" id="PF00535"/>
    </source>
</evidence>
<evidence type="ECO:0000313" key="2">
    <source>
        <dbReference type="EMBL" id="CUP18797.1"/>
    </source>
</evidence>
<reference evidence="2 4" key="1">
    <citation type="submission" date="2015-09" db="EMBL/GenBank/DDBJ databases">
        <authorList>
            <consortium name="Pathogen Informatics"/>
        </authorList>
    </citation>
    <scope>NUCLEOTIDE SEQUENCE [LARGE SCALE GENOMIC DNA]</scope>
    <source>
        <strain evidence="2 4">2789STDY5834939</strain>
    </source>
</reference>
<dbReference type="OrthoDB" id="9778406at2"/>
<dbReference type="SUPFAM" id="SSF53448">
    <property type="entry name" value="Nucleotide-diphospho-sugar transferases"/>
    <property type="match status" value="1"/>
</dbReference>
<dbReference type="Gene3D" id="3.90.550.10">
    <property type="entry name" value="Spore Coat Polysaccharide Biosynthesis Protein SpsA, Chain A"/>
    <property type="match status" value="1"/>
</dbReference>
<proteinExistence type="predicted"/>
<reference evidence="3 5" key="2">
    <citation type="submission" date="2018-08" db="EMBL/GenBank/DDBJ databases">
        <title>A genome reference for cultivated species of the human gut microbiota.</title>
        <authorList>
            <person name="Zou Y."/>
            <person name="Xue W."/>
            <person name="Luo G."/>
        </authorList>
    </citation>
    <scope>NUCLEOTIDE SEQUENCE [LARGE SCALE GENOMIC DNA]</scope>
    <source>
        <strain evidence="3 5">TF05-12AC</strain>
    </source>
</reference>
<name>A0A174L8G3_9FIRM</name>
<feature type="domain" description="Glycosyltransferase 2-like" evidence="1">
    <location>
        <begin position="25"/>
        <end position="129"/>
    </location>
</feature>
<evidence type="ECO:0000313" key="4">
    <source>
        <dbReference type="Proteomes" id="UP000095765"/>
    </source>
</evidence>
<evidence type="ECO:0000313" key="5">
    <source>
        <dbReference type="Proteomes" id="UP000260828"/>
    </source>
</evidence>
<keyword evidence="2" id="KW-0808">Transferase</keyword>
<sequence length="263" mass="30476">MHVQVLASVMNQSDHNILERMNIQTDAIIINQCDQTQFEELEYQNRRIRFLSFAERGVGLSRNNALLRSDGDILLFADDDVVYENGYEQKIVQAFQETPDADLMIFTFESLNSERPVPMVEKFHRIHWYNSLRYGAIQFAVRRDAILRAHVTFSLLFGGGARYSCGEDTLFLFDCLKKGLHIYASPIQIGTVSQEDSTWFTGFSEKYFMDRGALICNLFTGPMRYVYAAHFAFRRKSLFADSIKPFDAYRLICKGMHDYLSCR</sequence>
<dbReference type="GO" id="GO:0016740">
    <property type="term" value="F:transferase activity"/>
    <property type="evidence" value="ECO:0007669"/>
    <property type="project" value="UniProtKB-KW"/>
</dbReference>
<dbReference type="Proteomes" id="UP000260828">
    <property type="component" value="Unassembled WGS sequence"/>
</dbReference>
<dbReference type="EMBL" id="CZBE01000001">
    <property type="protein sequence ID" value="CUP18797.1"/>
    <property type="molecule type" value="Genomic_DNA"/>
</dbReference>
<dbReference type="InterPro" id="IPR029044">
    <property type="entry name" value="Nucleotide-diphossugar_trans"/>
</dbReference>
<accession>A0A174L8G3</accession>
<dbReference type="CDD" id="cd00761">
    <property type="entry name" value="Glyco_tranf_GTA_type"/>
    <property type="match status" value="1"/>
</dbReference>
<dbReference type="EMBL" id="QVME01000002">
    <property type="protein sequence ID" value="RGE68786.1"/>
    <property type="molecule type" value="Genomic_DNA"/>
</dbReference>
<dbReference type="InterPro" id="IPR001173">
    <property type="entry name" value="Glyco_trans_2-like"/>
</dbReference>
<dbReference type="Proteomes" id="UP000095765">
    <property type="component" value="Unassembled WGS sequence"/>
</dbReference>
<dbReference type="Pfam" id="PF00535">
    <property type="entry name" value="Glycos_transf_2"/>
    <property type="match status" value="1"/>
</dbReference>
<protein>
    <submittedName>
        <fullName evidence="2">Glycosyl transferase family 2</fullName>
    </submittedName>
    <submittedName>
        <fullName evidence="3">Glycosyltransferase family 2 protein</fullName>
    </submittedName>
</protein>
<organism evidence="2 4">
    <name type="scientific">Anaerotruncus colihominis</name>
    <dbReference type="NCBI Taxonomy" id="169435"/>
    <lineage>
        <taxon>Bacteria</taxon>
        <taxon>Bacillati</taxon>
        <taxon>Bacillota</taxon>
        <taxon>Clostridia</taxon>
        <taxon>Eubacteriales</taxon>
        <taxon>Oscillospiraceae</taxon>
        <taxon>Anaerotruncus</taxon>
    </lineage>
</organism>
<evidence type="ECO:0000313" key="3">
    <source>
        <dbReference type="EMBL" id="RGE68786.1"/>
    </source>
</evidence>
<dbReference type="AlphaFoldDB" id="A0A174L8G3"/>
<gene>
    <name evidence="3" type="ORF">DXC40_05690</name>
    <name evidence="2" type="ORF">ERS852551_00023</name>
</gene>